<dbReference type="GO" id="GO:0050085">
    <property type="term" value="F:mannitol 2-dehydrogenase (NADP+) activity"/>
    <property type="evidence" value="ECO:0007669"/>
    <property type="project" value="UniProtKB-ARBA"/>
</dbReference>
<dbReference type="InterPro" id="IPR002347">
    <property type="entry name" value="SDR_fam"/>
</dbReference>
<evidence type="ECO:0000313" key="4">
    <source>
        <dbReference type="EMBL" id="KAG7662542.1"/>
    </source>
</evidence>
<dbReference type="GeneID" id="73470738"/>
<dbReference type="Proteomes" id="UP000694255">
    <property type="component" value="Unassembled WGS sequence"/>
</dbReference>
<dbReference type="RefSeq" id="XP_049262775.1">
    <property type="nucleotide sequence ID" value="XM_049407845.1"/>
</dbReference>
<dbReference type="EMBL" id="JAGSYN010000170">
    <property type="protein sequence ID" value="KAG7662542.1"/>
    <property type="molecule type" value="Genomic_DNA"/>
</dbReference>
<keyword evidence="3" id="KW-0560">Oxidoreductase</keyword>
<dbReference type="OrthoDB" id="1888931at2759"/>
<evidence type="ECO:0008006" key="6">
    <source>
        <dbReference type="Google" id="ProtNLM"/>
    </source>
</evidence>
<dbReference type="FunFam" id="3.40.50.720:FF:000090">
    <property type="entry name" value="NADP-dependent mannitol dehydrogenase"/>
    <property type="match status" value="1"/>
</dbReference>
<keyword evidence="5" id="KW-1185">Reference proteome</keyword>
<dbReference type="InterPro" id="IPR020904">
    <property type="entry name" value="Sc_DH/Rdtase_CS"/>
</dbReference>
<organism evidence="4 5">
    <name type="scientific">[Candida] subhashii</name>
    <dbReference type="NCBI Taxonomy" id="561895"/>
    <lineage>
        <taxon>Eukaryota</taxon>
        <taxon>Fungi</taxon>
        <taxon>Dikarya</taxon>
        <taxon>Ascomycota</taxon>
        <taxon>Saccharomycotina</taxon>
        <taxon>Pichiomycetes</taxon>
        <taxon>Debaryomycetaceae</taxon>
        <taxon>Spathaspora</taxon>
    </lineage>
</organism>
<sequence>MTSEIVSLINPGVGPLPTKAPQLPSNVLDLFSLKGKVATVTGGSQGIGYAVAEAFAQAGADVAIWYNSTPADKLAHELAEKYGIRCRAYKCDIGIAKEVQQVIEQIEVDFGTIDIFVANAGITWPHGPIIDADQDYEEWHKLINVDYSGVYYCAKNVGKIFKKNDRGSMIITSSISAQIVNIPQSQSPYNAAKAAVKHLAKSLAVEWAPFARVNTISPGYMVTKITDFVDIETRQKWWQFTPLGREGIPQELVGAYLYLASNASTYTTGTDLVVDGGYTCP</sequence>
<gene>
    <name evidence="4" type="ORF">J8A68_003938</name>
</gene>
<evidence type="ECO:0000256" key="2">
    <source>
        <dbReference type="ARBA" id="ARBA00022857"/>
    </source>
</evidence>
<dbReference type="GO" id="GO:0050664">
    <property type="term" value="F:oxidoreductase activity, acting on NAD(P)H, oxygen as acceptor"/>
    <property type="evidence" value="ECO:0007669"/>
    <property type="project" value="TreeGrafter"/>
</dbReference>
<protein>
    <recommendedName>
        <fullName evidence="6">Sorbose reductase SOU1</fullName>
    </recommendedName>
</protein>
<evidence type="ECO:0000313" key="5">
    <source>
        <dbReference type="Proteomes" id="UP000694255"/>
    </source>
</evidence>
<reference evidence="4 5" key="1">
    <citation type="journal article" date="2021" name="DNA Res.">
        <title>Genome analysis of Candida subhashii reveals its hybrid nature and dual mitochondrial genome conformations.</title>
        <authorList>
            <person name="Mixao V."/>
            <person name="Hegedusova E."/>
            <person name="Saus E."/>
            <person name="Pryszcz L.P."/>
            <person name="Cillingova A."/>
            <person name="Nosek J."/>
            <person name="Gabaldon T."/>
        </authorList>
    </citation>
    <scope>NUCLEOTIDE SEQUENCE [LARGE SCALE GENOMIC DNA]</scope>
    <source>
        <strain evidence="4 5">CBS 10753</strain>
    </source>
</reference>
<dbReference type="PANTHER" id="PTHR43008">
    <property type="entry name" value="BENZIL REDUCTASE"/>
    <property type="match status" value="1"/>
</dbReference>
<keyword evidence="2" id="KW-0521">NADP</keyword>
<dbReference type="AlphaFoldDB" id="A0A8J5QLE0"/>
<comment type="similarity">
    <text evidence="1">Belongs to the short-chain dehydrogenases/reductases (SDR) family.</text>
</comment>
<accession>A0A8J5QLE0</accession>
<dbReference type="CDD" id="cd05352">
    <property type="entry name" value="MDH-like_SDR_c"/>
    <property type="match status" value="1"/>
</dbReference>
<dbReference type="Pfam" id="PF13561">
    <property type="entry name" value="adh_short_C2"/>
    <property type="match status" value="1"/>
</dbReference>
<dbReference type="PANTHER" id="PTHR43008:SF13">
    <property type="entry name" value="L-XYLULOSE REDUCTASE-RELATED"/>
    <property type="match status" value="1"/>
</dbReference>
<dbReference type="PROSITE" id="PS00061">
    <property type="entry name" value="ADH_SHORT"/>
    <property type="match status" value="1"/>
</dbReference>
<evidence type="ECO:0000256" key="3">
    <source>
        <dbReference type="ARBA" id="ARBA00023002"/>
    </source>
</evidence>
<dbReference type="GO" id="GO:0005975">
    <property type="term" value="P:carbohydrate metabolic process"/>
    <property type="evidence" value="ECO:0007669"/>
    <property type="project" value="UniProtKB-ARBA"/>
</dbReference>
<proteinExistence type="inferred from homology"/>
<comment type="caution">
    <text evidence="4">The sequence shown here is derived from an EMBL/GenBank/DDBJ whole genome shotgun (WGS) entry which is preliminary data.</text>
</comment>
<dbReference type="GO" id="GO:0044281">
    <property type="term" value="P:small molecule metabolic process"/>
    <property type="evidence" value="ECO:0007669"/>
    <property type="project" value="UniProtKB-ARBA"/>
</dbReference>
<evidence type="ECO:0000256" key="1">
    <source>
        <dbReference type="ARBA" id="ARBA00006484"/>
    </source>
</evidence>
<name>A0A8J5QLE0_9ASCO</name>